<evidence type="ECO:0000256" key="1">
    <source>
        <dbReference type="SAM" id="SignalP"/>
    </source>
</evidence>
<feature type="domain" description="Beta-lactamase-like ARB-00930-like C-terminal" evidence="3">
    <location>
        <begin position="431"/>
        <end position="574"/>
    </location>
</feature>
<feature type="domain" description="Beta-lactamase-related" evidence="2">
    <location>
        <begin position="134"/>
        <end position="418"/>
    </location>
</feature>
<dbReference type="InterPro" id="IPR001466">
    <property type="entry name" value="Beta-lactam-related"/>
</dbReference>
<gene>
    <name evidence="4" type="ORF">N7469_000408</name>
</gene>
<name>A0A9W9TUN9_PENCI</name>
<comment type="caution">
    <text evidence="4">The sequence shown here is derived from an EMBL/GenBank/DDBJ whole genome shotgun (WGS) entry which is preliminary data.</text>
</comment>
<dbReference type="SUPFAM" id="SSF56601">
    <property type="entry name" value="beta-lactamase/transpeptidase-like"/>
    <property type="match status" value="1"/>
</dbReference>
<dbReference type="Pfam" id="PF00144">
    <property type="entry name" value="Beta-lactamase"/>
    <property type="match status" value="1"/>
</dbReference>
<dbReference type="PANTHER" id="PTHR22935:SF97">
    <property type="entry name" value="BETA-LACTAMASE-RELATED DOMAIN-CONTAINING PROTEIN"/>
    <property type="match status" value="1"/>
</dbReference>
<evidence type="ECO:0000259" key="2">
    <source>
        <dbReference type="Pfam" id="PF00144"/>
    </source>
</evidence>
<keyword evidence="1" id="KW-0732">Signal</keyword>
<dbReference type="AlphaFoldDB" id="A0A9W9TUN9"/>
<dbReference type="InterPro" id="IPR051478">
    <property type="entry name" value="Beta-lactamase-like_AB/R"/>
</dbReference>
<dbReference type="RefSeq" id="XP_056505085.1">
    <property type="nucleotide sequence ID" value="XM_056639328.1"/>
</dbReference>
<dbReference type="Proteomes" id="UP001147733">
    <property type="component" value="Unassembled WGS sequence"/>
</dbReference>
<dbReference type="GeneID" id="81378495"/>
<evidence type="ECO:0000313" key="5">
    <source>
        <dbReference type="Proteomes" id="UP001147733"/>
    </source>
</evidence>
<feature type="chain" id="PRO_5040868334" evidence="1">
    <location>
        <begin position="22"/>
        <end position="576"/>
    </location>
</feature>
<dbReference type="EMBL" id="JAPQKT010000001">
    <property type="protein sequence ID" value="KAJ5242081.1"/>
    <property type="molecule type" value="Genomic_DNA"/>
</dbReference>
<dbReference type="OrthoDB" id="10250282at2759"/>
<dbReference type="PANTHER" id="PTHR22935">
    <property type="entry name" value="PENICILLIN-BINDING PROTEIN"/>
    <property type="match status" value="1"/>
</dbReference>
<sequence length="576" mass="62215">MSGSYITIVFTVVCFFHSVSSFTPCPLLGPAFPALTLDKDSSILTSALANLTKKFDEQISQGSGPHGDVSPNTTSFSVSLFSTNQGTASDSPVFFDYHYTAPSLKGSSSRVEHASRDSIYRIGGLTQIFFVWITLIEKGDSIWSEPVTKYLPELGSLTKGIRAEKDPIRDVDWENITVGQLASHMAGLPRSCEDFQKKHAPSSELTILLLDCADDTGKEGSSVDYGLPPSNDSTSINRNPARPFDILAQQSPVAPPGVTPIYSNIGYQILGYIIERITGQPFDDVLKSRILQPLSLAAGPPHHRQEEAALSMYSTISDLSIAGKAILNSSLLPQTQTNRWLKPVTHTSNPSNSIGYPWIIYSSGDYPNTSMVDIYTYYSSISQYTSYIGLVPDYNVGFAVLAADSVSAPDLNVHADIIGDVILPALMEMAVKQAGAQFGGQYTASSGLNSSITVSVDELPGMYVESFVSNGTDFRETLASLIGVEDPDALSVRLYPTGLVSETGAGGSRVAFRAVLQDKNELADAGTPTCVSWMDVDRLKYHGRALDSFIFDVDSDKKAIGVEISALELQLKKVEM</sequence>
<dbReference type="InterPro" id="IPR012338">
    <property type="entry name" value="Beta-lactam/transpept-like"/>
</dbReference>
<evidence type="ECO:0000313" key="4">
    <source>
        <dbReference type="EMBL" id="KAJ5242081.1"/>
    </source>
</evidence>
<organism evidence="4 5">
    <name type="scientific">Penicillium citrinum</name>
    <dbReference type="NCBI Taxonomy" id="5077"/>
    <lineage>
        <taxon>Eukaryota</taxon>
        <taxon>Fungi</taxon>
        <taxon>Dikarya</taxon>
        <taxon>Ascomycota</taxon>
        <taxon>Pezizomycotina</taxon>
        <taxon>Eurotiomycetes</taxon>
        <taxon>Eurotiomycetidae</taxon>
        <taxon>Eurotiales</taxon>
        <taxon>Aspergillaceae</taxon>
        <taxon>Penicillium</taxon>
    </lineage>
</organism>
<feature type="signal peptide" evidence="1">
    <location>
        <begin position="1"/>
        <end position="21"/>
    </location>
</feature>
<evidence type="ECO:0000259" key="3">
    <source>
        <dbReference type="Pfam" id="PF26335"/>
    </source>
</evidence>
<reference evidence="4" key="1">
    <citation type="submission" date="2022-11" db="EMBL/GenBank/DDBJ databases">
        <authorList>
            <person name="Petersen C."/>
        </authorList>
    </citation>
    <scope>NUCLEOTIDE SEQUENCE</scope>
    <source>
        <strain evidence="4">IBT 23319</strain>
    </source>
</reference>
<keyword evidence="5" id="KW-1185">Reference proteome</keyword>
<dbReference type="Pfam" id="PF26335">
    <property type="entry name" value="ARB_00930_C"/>
    <property type="match status" value="1"/>
</dbReference>
<dbReference type="Gene3D" id="3.40.710.10">
    <property type="entry name" value="DD-peptidase/beta-lactamase superfamily"/>
    <property type="match status" value="1"/>
</dbReference>
<proteinExistence type="predicted"/>
<accession>A0A9W9TUN9</accession>
<protein>
    <submittedName>
        <fullName evidence="4">Beta-lactamase/transpeptidase-like protein</fullName>
    </submittedName>
</protein>
<reference evidence="4" key="2">
    <citation type="journal article" date="2023" name="IMA Fungus">
        <title>Comparative genomic study of the Penicillium genus elucidates a diverse pangenome and 15 lateral gene transfer events.</title>
        <authorList>
            <person name="Petersen C."/>
            <person name="Sorensen T."/>
            <person name="Nielsen M.R."/>
            <person name="Sondergaard T.E."/>
            <person name="Sorensen J.L."/>
            <person name="Fitzpatrick D.A."/>
            <person name="Frisvad J.C."/>
            <person name="Nielsen K.L."/>
        </authorList>
    </citation>
    <scope>NUCLEOTIDE SEQUENCE</scope>
    <source>
        <strain evidence="4">IBT 23319</strain>
    </source>
</reference>
<dbReference type="InterPro" id="IPR058664">
    <property type="entry name" value="ARB_00930-like_C"/>
</dbReference>